<protein>
    <recommendedName>
        <fullName evidence="6">HIT domain-containing protein</fullName>
    </recommendedName>
</protein>
<dbReference type="InterPro" id="IPR001310">
    <property type="entry name" value="Histidine_triad_HIT"/>
</dbReference>
<dbReference type="PRINTS" id="PR00332">
    <property type="entry name" value="HISTRIAD"/>
</dbReference>
<evidence type="ECO:0000256" key="1">
    <source>
        <dbReference type="ARBA" id="ARBA00022741"/>
    </source>
</evidence>
<dbReference type="Gene3D" id="3.30.428.10">
    <property type="entry name" value="HIT-like"/>
    <property type="match status" value="1"/>
</dbReference>
<evidence type="ECO:0000259" key="6">
    <source>
        <dbReference type="PROSITE" id="PS51084"/>
    </source>
</evidence>
<dbReference type="AlphaFoldDB" id="A0AAD2D5B3"/>
<organism evidence="7 8">
    <name type="scientific">Euplotes crassus</name>
    <dbReference type="NCBI Taxonomy" id="5936"/>
    <lineage>
        <taxon>Eukaryota</taxon>
        <taxon>Sar</taxon>
        <taxon>Alveolata</taxon>
        <taxon>Ciliophora</taxon>
        <taxon>Intramacronucleata</taxon>
        <taxon>Spirotrichea</taxon>
        <taxon>Hypotrichia</taxon>
        <taxon>Euplotida</taxon>
        <taxon>Euplotidae</taxon>
        <taxon>Moneuplotes</taxon>
    </lineage>
</organism>
<gene>
    <name evidence="7" type="ORF">ECRASSUSDP1_LOCUS23152</name>
</gene>
<keyword evidence="8" id="KW-1185">Reference proteome</keyword>
<dbReference type="PANTHER" id="PTHR12486:SF5">
    <property type="entry name" value="ADENOSINE 5'-MONOPHOSPHORAMIDASE HINT3"/>
    <property type="match status" value="1"/>
</dbReference>
<dbReference type="InterPro" id="IPR011146">
    <property type="entry name" value="HIT-like"/>
</dbReference>
<dbReference type="EMBL" id="CAMPGE010023799">
    <property type="protein sequence ID" value="CAI2381694.1"/>
    <property type="molecule type" value="Genomic_DNA"/>
</dbReference>
<evidence type="ECO:0000256" key="3">
    <source>
        <dbReference type="PIRSR" id="PIRSR601310-1"/>
    </source>
</evidence>
<dbReference type="Pfam" id="PF11969">
    <property type="entry name" value="DcpS_C"/>
    <property type="match status" value="1"/>
</dbReference>
<reference evidence="7" key="1">
    <citation type="submission" date="2023-07" db="EMBL/GenBank/DDBJ databases">
        <authorList>
            <consortium name="AG Swart"/>
            <person name="Singh M."/>
            <person name="Singh A."/>
            <person name="Seah K."/>
            <person name="Emmerich C."/>
        </authorList>
    </citation>
    <scope>NUCLEOTIDE SEQUENCE</scope>
    <source>
        <strain evidence="7">DP1</strain>
    </source>
</reference>
<feature type="domain" description="HIT" evidence="6">
    <location>
        <begin position="45"/>
        <end position="148"/>
    </location>
</feature>
<proteinExistence type="predicted"/>
<comment type="caution">
    <text evidence="7">The sequence shown here is derived from an EMBL/GenBank/DDBJ whole genome shotgun (WGS) entry which is preliminary data.</text>
</comment>
<keyword evidence="2" id="KW-0378">Hydrolase</keyword>
<sequence>MVARVTFSTVFLLIIVLIYRKKYKKTVQDKYDELNQKHTLKDICMFCSIAANSNKRTLYEDEDMFLVQDVAPRAAVHLLMIPKRHIKNIWALREQDKALLDKMKKNVLKVLKKDNDKELTIGFHNPYFTTINHVHMHIIGGKRSGLRYWLEFGNNFVFKSFTKVHNSLTHKMI</sequence>
<evidence type="ECO:0000313" key="7">
    <source>
        <dbReference type="EMBL" id="CAI2381694.1"/>
    </source>
</evidence>
<feature type="active site" description="Tele-AMP-histidine intermediate" evidence="3">
    <location>
        <position position="135"/>
    </location>
</feature>
<dbReference type="PROSITE" id="PS51084">
    <property type="entry name" value="HIT_2"/>
    <property type="match status" value="1"/>
</dbReference>
<feature type="short sequence motif" description="Histidine triad motif" evidence="4 5">
    <location>
        <begin position="133"/>
        <end position="137"/>
    </location>
</feature>
<dbReference type="Proteomes" id="UP001295684">
    <property type="component" value="Unassembled WGS sequence"/>
</dbReference>
<evidence type="ECO:0000256" key="5">
    <source>
        <dbReference type="PROSITE-ProRule" id="PRU00464"/>
    </source>
</evidence>
<dbReference type="InterPro" id="IPR036265">
    <property type="entry name" value="HIT-like_sf"/>
</dbReference>
<accession>A0AAD2D5B3</accession>
<name>A0AAD2D5B3_EUPCR</name>
<evidence type="ECO:0000256" key="2">
    <source>
        <dbReference type="ARBA" id="ARBA00022801"/>
    </source>
</evidence>
<evidence type="ECO:0000313" key="8">
    <source>
        <dbReference type="Proteomes" id="UP001295684"/>
    </source>
</evidence>
<keyword evidence="1" id="KW-0547">Nucleotide-binding</keyword>
<dbReference type="GO" id="GO:0016787">
    <property type="term" value="F:hydrolase activity"/>
    <property type="evidence" value="ECO:0007669"/>
    <property type="project" value="UniProtKB-KW"/>
</dbReference>
<dbReference type="GO" id="GO:0000166">
    <property type="term" value="F:nucleotide binding"/>
    <property type="evidence" value="ECO:0007669"/>
    <property type="project" value="UniProtKB-KW"/>
</dbReference>
<evidence type="ECO:0000256" key="4">
    <source>
        <dbReference type="PIRSR" id="PIRSR601310-3"/>
    </source>
</evidence>
<dbReference type="SUPFAM" id="SSF54197">
    <property type="entry name" value="HIT-like"/>
    <property type="match status" value="1"/>
</dbReference>
<dbReference type="PANTHER" id="PTHR12486">
    <property type="entry name" value="APRATAXIN-RELATED"/>
    <property type="match status" value="1"/>
</dbReference>